<evidence type="ECO:0000313" key="4">
    <source>
        <dbReference type="Proteomes" id="UP000321429"/>
    </source>
</evidence>
<dbReference type="EMBL" id="BJUD01000004">
    <property type="protein sequence ID" value="GEK28083.1"/>
    <property type="molecule type" value="Genomic_DNA"/>
</dbReference>
<dbReference type="Proteomes" id="UP000321429">
    <property type="component" value="Unassembled WGS sequence"/>
</dbReference>
<keyword evidence="3" id="KW-1185">Reference proteome</keyword>
<comment type="caution">
    <text evidence="2">The sequence shown here is derived from an EMBL/GenBank/DDBJ whole genome shotgun (WGS) entry which is preliminary data.</text>
</comment>
<gene>
    <name evidence="2" type="ORF">IV55_GL000759</name>
    <name evidence="1" type="ORF">LSI01_03940</name>
</gene>
<dbReference type="STRING" id="348151.IV55_GL000759"/>
<evidence type="ECO:0000313" key="3">
    <source>
        <dbReference type="Proteomes" id="UP000051139"/>
    </source>
</evidence>
<dbReference type="CDD" id="cd00865">
    <property type="entry name" value="PEBP_bact_arch"/>
    <property type="match status" value="1"/>
</dbReference>
<sequence length="169" mass="18953">MKIEIPLSNGYLGDRYSKYAAATEMYDGRPAISFPMTFSDLPKMAKTVAWVLFDDDAIPVTGFSWIHWLGANLSVDDANLAEDASRHADGRFIQGKNSTAGRLIHNTDPLTNQHYNGPTPPDKDHEYTLMAYALDTTLDLENGYWLNEFHRAIEGHVVDQITTTFISRA</sequence>
<reference evidence="2 3" key="1">
    <citation type="journal article" date="2015" name="Genome Announc.">
        <title>Expanding the biotechnology potential of lactobacilli through comparative genomics of 213 strains and associated genera.</title>
        <authorList>
            <person name="Sun Z."/>
            <person name="Harris H.M."/>
            <person name="McCann A."/>
            <person name="Guo C."/>
            <person name="Argimon S."/>
            <person name="Zhang W."/>
            <person name="Yang X."/>
            <person name="Jeffery I.B."/>
            <person name="Cooney J.C."/>
            <person name="Kagawa T.F."/>
            <person name="Liu W."/>
            <person name="Song Y."/>
            <person name="Salvetti E."/>
            <person name="Wrobel A."/>
            <person name="Rasinkangas P."/>
            <person name="Parkhill J."/>
            <person name="Rea M.C."/>
            <person name="O'Sullivan O."/>
            <person name="Ritari J."/>
            <person name="Douillard F.P."/>
            <person name="Paul Ross R."/>
            <person name="Yang R."/>
            <person name="Briner A.E."/>
            <person name="Felis G.E."/>
            <person name="de Vos W.M."/>
            <person name="Barrangou R."/>
            <person name="Klaenhammer T.R."/>
            <person name="Caufield P.W."/>
            <person name="Cui Y."/>
            <person name="Zhang H."/>
            <person name="O'Toole P.W."/>
        </authorList>
    </citation>
    <scope>NUCLEOTIDE SEQUENCE [LARGE SCALE GENOMIC DNA]</scope>
    <source>
        <strain evidence="2 3">DSM 22696</strain>
    </source>
</reference>
<dbReference type="RefSeq" id="WP_057808727.1">
    <property type="nucleotide sequence ID" value="NZ_BJUD01000004.1"/>
</dbReference>
<dbReference type="Proteomes" id="UP000051139">
    <property type="component" value="Unassembled WGS sequence"/>
</dbReference>
<dbReference type="SUPFAM" id="SSF49777">
    <property type="entry name" value="PEBP-like"/>
    <property type="match status" value="1"/>
</dbReference>
<dbReference type="InterPro" id="IPR008914">
    <property type="entry name" value="PEBP"/>
</dbReference>
<dbReference type="OrthoDB" id="9797506at2"/>
<dbReference type="NCBIfam" id="TIGR00481">
    <property type="entry name" value="YbhB/YbcL family Raf kinase inhibitor-like protein"/>
    <property type="match status" value="1"/>
</dbReference>
<evidence type="ECO:0000313" key="2">
    <source>
        <dbReference type="EMBL" id="KRN96887.1"/>
    </source>
</evidence>
<dbReference type="InterPro" id="IPR005247">
    <property type="entry name" value="YbhB_YbcL/LppC-like"/>
</dbReference>
<protein>
    <submittedName>
        <fullName evidence="2">Phospholipid-binding protein</fullName>
    </submittedName>
</protein>
<reference evidence="1 4" key="2">
    <citation type="submission" date="2019-07" db="EMBL/GenBank/DDBJ databases">
        <title>Whole genome shotgun sequence of Lactobacillus siliginis NBRC 101315.</title>
        <authorList>
            <person name="Hosoyama A."/>
            <person name="Uohara A."/>
            <person name="Ohji S."/>
            <person name="Ichikawa N."/>
        </authorList>
    </citation>
    <scope>NUCLEOTIDE SEQUENCE [LARGE SCALE GENOMIC DNA]</scope>
    <source>
        <strain evidence="1 4">NBRC 101315</strain>
    </source>
</reference>
<accession>A0A0R2LED3</accession>
<dbReference type="InterPro" id="IPR036610">
    <property type="entry name" value="PEBP-like_sf"/>
</dbReference>
<evidence type="ECO:0000313" key="1">
    <source>
        <dbReference type="EMBL" id="GEK28083.1"/>
    </source>
</evidence>
<name>A0A0R2LED3_9LACO</name>
<dbReference type="EMBL" id="JQCB01000002">
    <property type="protein sequence ID" value="KRN96887.1"/>
    <property type="molecule type" value="Genomic_DNA"/>
</dbReference>
<organism evidence="2 3">
    <name type="scientific">Furfurilactobacillus siliginis</name>
    <dbReference type="NCBI Taxonomy" id="348151"/>
    <lineage>
        <taxon>Bacteria</taxon>
        <taxon>Bacillati</taxon>
        <taxon>Bacillota</taxon>
        <taxon>Bacilli</taxon>
        <taxon>Lactobacillales</taxon>
        <taxon>Lactobacillaceae</taxon>
        <taxon>Furfurilactobacillus</taxon>
    </lineage>
</organism>
<dbReference type="AlphaFoldDB" id="A0A0R2LED3"/>
<dbReference type="PATRIC" id="fig|348151.3.peg.779"/>
<dbReference type="Pfam" id="PF01161">
    <property type="entry name" value="PBP"/>
    <property type="match status" value="1"/>
</dbReference>
<dbReference type="Gene3D" id="3.90.280.10">
    <property type="entry name" value="PEBP-like"/>
    <property type="match status" value="1"/>
</dbReference>
<proteinExistence type="predicted"/>